<evidence type="ECO:0000313" key="10">
    <source>
        <dbReference type="Proteomes" id="UP000002630"/>
    </source>
</evidence>
<dbReference type="PRINTS" id="PR00297">
    <property type="entry name" value="CHAPERONIN10"/>
</dbReference>
<dbReference type="InterPro" id="IPR020818">
    <property type="entry name" value="Chaperonin_GroES"/>
</dbReference>
<protein>
    <recommendedName>
        <fullName evidence="4">20 kDa chaperonin, chloroplastic</fullName>
    </recommendedName>
    <alternativeName>
        <fullName evidence="3">Chaperonin 10</fullName>
    </alternativeName>
    <alternativeName>
        <fullName evidence="5">Protein Cpn21</fullName>
    </alternativeName>
</protein>
<dbReference type="GO" id="GO:0005524">
    <property type="term" value="F:ATP binding"/>
    <property type="evidence" value="ECO:0007669"/>
    <property type="project" value="InterPro"/>
</dbReference>
<dbReference type="CDD" id="cd00320">
    <property type="entry name" value="cpn10"/>
    <property type="match status" value="2"/>
</dbReference>
<dbReference type="PANTHER" id="PTHR10772">
    <property type="entry name" value="10 KDA HEAT SHOCK PROTEIN"/>
    <property type="match status" value="1"/>
</dbReference>
<dbReference type="AlphaFoldDB" id="D7G2W2"/>
<evidence type="ECO:0000256" key="2">
    <source>
        <dbReference type="ARBA" id="ARBA00023186"/>
    </source>
</evidence>
<dbReference type="Gene3D" id="2.30.33.40">
    <property type="entry name" value="GroES chaperonin"/>
    <property type="match status" value="2"/>
</dbReference>
<dbReference type="InterPro" id="IPR037124">
    <property type="entry name" value="Chaperonin_GroES_sf"/>
</dbReference>
<evidence type="ECO:0000256" key="5">
    <source>
        <dbReference type="ARBA" id="ARBA00079398"/>
    </source>
</evidence>
<dbReference type="GO" id="GO:0005739">
    <property type="term" value="C:mitochondrion"/>
    <property type="evidence" value="ECO:0007669"/>
    <property type="project" value="TreeGrafter"/>
</dbReference>
<dbReference type="FunCoup" id="D7G2W2">
    <property type="interactions" value="28"/>
</dbReference>
<dbReference type="SMART" id="SM00883">
    <property type="entry name" value="Cpn10"/>
    <property type="match status" value="2"/>
</dbReference>
<organism evidence="9 10">
    <name type="scientific">Ectocarpus siliculosus</name>
    <name type="common">Brown alga</name>
    <name type="synonym">Conferva siliculosa</name>
    <dbReference type="NCBI Taxonomy" id="2880"/>
    <lineage>
        <taxon>Eukaryota</taxon>
        <taxon>Sar</taxon>
        <taxon>Stramenopiles</taxon>
        <taxon>Ochrophyta</taxon>
        <taxon>PX clade</taxon>
        <taxon>Phaeophyceae</taxon>
        <taxon>Ectocarpales</taxon>
        <taxon>Ectocarpaceae</taxon>
        <taxon>Ectocarpus</taxon>
    </lineage>
</organism>
<dbReference type="GO" id="GO:0044183">
    <property type="term" value="F:protein folding chaperone"/>
    <property type="evidence" value="ECO:0007669"/>
    <property type="project" value="InterPro"/>
</dbReference>
<evidence type="ECO:0000313" key="9">
    <source>
        <dbReference type="EMBL" id="CBJ48819.1"/>
    </source>
</evidence>
<dbReference type="InterPro" id="IPR011032">
    <property type="entry name" value="GroES-like_sf"/>
</dbReference>
<comment type="similarity">
    <text evidence="1 6">Belongs to the GroES chaperonin family.</text>
</comment>
<keyword evidence="8" id="KW-0732">Signal</keyword>
<dbReference type="Pfam" id="PF00166">
    <property type="entry name" value="Cpn10"/>
    <property type="match status" value="2"/>
</dbReference>
<evidence type="ECO:0000256" key="1">
    <source>
        <dbReference type="ARBA" id="ARBA00006975"/>
    </source>
</evidence>
<dbReference type="PANTHER" id="PTHR10772:SF63">
    <property type="entry name" value="20 KDA CHAPERONIN, CHLOROPLASTIC"/>
    <property type="match status" value="1"/>
</dbReference>
<gene>
    <name evidence="9" type="primary">CPN</name>
    <name evidence="9" type="ORF">Esi_0049_0024</name>
</gene>
<feature type="compositionally biased region" description="Low complexity" evidence="7">
    <location>
        <begin position="34"/>
        <end position="46"/>
    </location>
</feature>
<reference evidence="9 10" key="1">
    <citation type="journal article" date="2010" name="Nature">
        <title>The Ectocarpus genome and the independent evolution of multicellularity in brown algae.</title>
        <authorList>
            <person name="Cock J.M."/>
            <person name="Sterck L."/>
            <person name="Rouze P."/>
            <person name="Scornet D."/>
            <person name="Allen A.E."/>
            <person name="Amoutzias G."/>
            <person name="Anthouard V."/>
            <person name="Artiguenave F."/>
            <person name="Aury J.M."/>
            <person name="Badger J.H."/>
            <person name="Beszteri B."/>
            <person name="Billiau K."/>
            <person name="Bonnet E."/>
            <person name="Bothwell J.H."/>
            <person name="Bowler C."/>
            <person name="Boyen C."/>
            <person name="Brownlee C."/>
            <person name="Carrano C.J."/>
            <person name="Charrier B."/>
            <person name="Cho G.Y."/>
            <person name="Coelho S.M."/>
            <person name="Collen J."/>
            <person name="Corre E."/>
            <person name="Da Silva C."/>
            <person name="Delage L."/>
            <person name="Delaroque N."/>
            <person name="Dittami S.M."/>
            <person name="Doulbeau S."/>
            <person name="Elias M."/>
            <person name="Farnham G."/>
            <person name="Gachon C.M."/>
            <person name="Gschloessl B."/>
            <person name="Heesch S."/>
            <person name="Jabbari K."/>
            <person name="Jubin C."/>
            <person name="Kawai H."/>
            <person name="Kimura K."/>
            <person name="Kloareg B."/>
            <person name="Kupper F.C."/>
            <person name="Lang D."/>
            <person name="Le Bail A."/>
            <person name="Leblanc C."/>
            <person name="Lerouge P."/>
            <person name="Lohr M."/>
            <person name="Lopez P.J."/>
            <person name="Martens C."/>
            <person name="Maumus F."/>
            <person name="Michel G."/>
            <person name="Miranda-Saavedra D."/>
            <person name="Morales J."/>
            <person name="Moreau H."/>
            <person name="Motomura T."/>
            <person name="Nagasato C."/>
            <person name="Napoli C.A."/>
            <person name="Nelson D.R."/>
            <person name="Nyvall-Collen P."/>
            <person name="Peters A.F."/>
            <person name="Pommier C."/>
            <person name="Potin P."/>
            <person name="Poulain J."/>
            <person name="Quesneville H."/>
            <person name="Read B."/>
            <person name="Rensing S.A."/>
            <person name="Ritter A."/>
            <person name="Rousvoal S."/>
            <person name="Samanta M."/>
            <person name="Samson G."/>
            <person name="Schroeder D.C."/>
            <person name="Segurens B."/>
            <person name="Strittmatter M."/>
            <person name="Tonon T."/>
            <person name="Tregear J.W."/>
            <person name="Valentin K."/>
            <person name="von Dassow P."/>
            <person name="Yamagishi T."/>
            <person name="Van de Peer Y."/>
            <person name="Wincker P."/>
        </authorList>
    </citation>
    <scope>NUCLEOTIDE SEQUENCE [LARGE SCALE GENOMIC DNA]</scope>
    <source>
        <strain evidence="10">Ec32 / CCAP1310/4</strain>
    </source>
</reference>
<dbReference type="EMBL" id="FN649739">
    <property type="protein sequence ID" value="CBJ48819.1"/>
    <property type="molecule type" value="Genomic_DNA"/>
</dbReference>
<evidence type="ECO:0000256" key="7">
    <source>
        <dbReference type="SAM" id="MobiDB-lite"/>
    </source>
</evidence>
<dbReference type="SUPFAM" id="SSF50129">
    <property type="entry name" value="GroES-like"/>
    <property type="match status" value="2"/>
</dbReference>
<name>D7G2W2_ECTSI</name>
<dbReference type="STRING" id="2880.D7G2W2"/>
<accession>D7G2W2</accession>
<evidence type="ECO:0000256" key="8">
    <source>
        <dbReference type="SAM" id="SignalP"/>
    </source>
</evidence>
<dbReference type="GO" id="GO:0051082">
    <property type="term" value="F:unfolded protein binding"/>
    <property type="evidence" value="ECO:0007669"/>
    <property type="project" value="TreeGrafter"/>
</dbReference>
<dbReference type="GO" id="GO:0051087">
    <property type="term" value="F:protein-folding chaperone binding"/>
    <property type="evidence" value="ECO:0007669"/>
    <property type="project" value="TreeGrafter"/>
</dbReference>
<sequence length="289" mass="30992">MAPVLNTLATLAVVASSTSAFVVTPGEVRPRSLTTAAAGSTATARRVGGGADSSSRRSRRAPVGLLRSSETTAEYELDEKELRGPLTPVEDTVMVKVDKQKAVTEGGVFLPKMKNVKITRGTVTAVGEGKRHWDTGVKIPITVEVGERVVYGNFDGTSVQYQGSEHLLMRDTELLMAYEGEEITLDTARMLGDRVLLQVKAVPKGTSSSAAGVLIAESATRSTRPTVGQVVKVGPGRMVPSGLMMPMYCEVGDCVKYKDFAAEVIQIEGLETDEFELVCIRNVDILAKW</sequence>
<evidence type="ECO:0000256" key="3">
    <source>
        <dbReference type="ARBA" id="ARBA00031971"/>
    </source>
</evidence>
<evidence type="ECO:0000256" key="6">
    <source>
        <dbReference type="RuleBase" id="RU003479"/>
    </source>
</evidence>
<keyword evidence="10" id="KW-1185">Reference proteome</keyword>
<dbReference type="InParanoid" id="D7G2W2"/>
<feature type="region of interest" description="Disordered" evidence="7">
    <location>
        <begin position="33"/>
        <end position="64"/>
    </location>
</feature>
<dbReference type="EMBL" id="FN648696">
    <property type="protein sequence ID" value="CBJ48819.1"/>
    <property type="molecule type" value="Genomic_DNA"/>
</dbReference>
<dbReference type="OrthoDB" id="184876at2759"/>
<feature type="chain" id="PRO_5003096155" description="20 kDa chaperonin, chloroplastic" evidence="8">
    <location>
        <begin position="21"/>
        <end position="289"/>
    </location>
</feature>
<evidence type="ECO:0000256" key="4">
    <source>
        <dbReference type="ARBA" id="ARBA00073031"/>
    </source>
</evidence>
<proteinExistence type="inferred from homology"/>
<dbReference type="Proteomes" id="UP000002630">
    <property type="component" value="Linkage Group LG14"/>
</dbReference>
<dbReference type="FunFam" id="2.30.33.40:FF:000001">
    <property type="entry name" value="10 kDa chaperonin"/>
    <property type="match status" value="1"/>
</dbReference>
<feature type="signal peptide" evidence="8">
    <location>
        <begin position="1"/>
        <end position="20"/>
    </location>
</feature>
<keyword evidence="2 6" id="KW-0143">Chaperone</keyword>
<dbReference type="GO" id="GO:0046872">
    <property type="term" value="F:metal ion binding"/>
    <property type="evidence" value="ECO:0007669"/>
    <property type="project" value="TreeGrafter"/>
</dbReference>